<evidence type="ECO:0000259" key="1">
    <source>
        <dbReference type="Pfam" id="PF13004"/>
    </source>
</evidence>
<dbReference type="Pfam" id="PF18942">
    <property type="entry name" value="DUF5689"/>
    <property type="match status" value="1"/>
</dbReference>
<dbReference type="EMBL" id="CP150096">
    <property type="protein sequence ID" value="WZN43956.1"/>
    <property type="molecule type" value="Genomic_DNA"/>
</dbReference>
<keyword evidence="4" id="KW-1185">Reference proteome</keyword>
<dbReference type="CDD" id="cd14948">
    <property type="entry name" value="BACON"/>
    <property type="match status" value="1"/>
</dbReference>
<dbReference type="InterPro" id="IPR024361">
    <property type="entry name" value="BACON"/>
</dbReference>
<accession>A0ABZ2YW29</accession>
<dbReference type="PROSITE" id="PS51257">
    <property type="entry name" value="PROKAR_LIPOPROTEIN"/>
    <property type="match status" value="1"/>
</dbReference>
<organism evidence="3 4">
    <name type="scientific">Chitinophaga caseinilytica</name>
    <dbReference type="NCBI Taxonomy" id="2267521"/>
    <lineage>
        <taxon>Bacteria</taxon>
        <taxon>Pseudomonadati</taxon>
        <taxon>Bacteroidota</taxon>
        <taxon>Chitinophagia</taxon>
        <taxon>Chitinophagales</taxon>
        <taxon>Chitinophagaceae</taxon>
        <taxon>Chitinophaga</taxon>
    </lineage>
</organism>
<proteinExistence type="predicted"/>
<name>A0ABZ2YW29_9BACT</name>
<evidence type="ECO:0000313" key="4">
    <source>
        <dbReference type="Proteomes" id="UP001449657"/>
    </source>
</evidence>
<evidence type="ECO:0000313" key="3">
    <source>
        <dbReference type="EMBL" id="WZN43956.1"/>
    </source>
</evidence>
<reference evidence="3 4" key="1">
    <citation type="submission" date="2024-03" db="EMBL/GenBank/DDBJ databases">
        <title>Chitinophaga caseinilytica sp. nov., a casein hydrolysing bacterium isolated from forest soil.</title>
        <authorList>
            <person name="Lee D.S."/>
            <person name="Han D.M."/>
            <person name="Baek J.H."/>
            <person name="Choi D.G."/>
            <person name="Jeon J.H."/>
            <person name="Jeon C.O."/>
        </authorList>
    </citation>
    <scope>NUCLEOTIDE SEQUENCE [LARGE SCALE GENOMIC DNA]</scope>
    <source>
        <strain evidence="3 4">KACC 19118</strain>
    </source>
</reference>
<dbReference type="RefSeq" id="WP_341838750.1">
    <property type="nucleotide sequence ID" value="NZ_CP149792.1"/>
</dbReference>
<gene>
    <name evidence="3" type="ORF">WJU22_13715</name>
</gene>
<dbReference type="InterPro" id="IPR013783">
    <property type="entry name" value="Ig-like_fold"/>
</dbReference>
<feature type="domain" description="DUF5689" evidence="2">
    <location>
        <begin position="236"/>
        <end position="435"/>
    </location>
</feature>
<dbReference type="InterPro" id="IPR043744">
    <property type="entry name" value="DUF5689"/>
</dbReference>
<evidence type="ECO:0000259" key="2">
    <source>
        <dbReference type="Pfam" id="PF18942"/>
    </source>
</evidence>
<sequence length="683" mass="74517">MKHFNKFLLAAGAAAILIAGCRKKEDYHFTTELAVDTRIVRLNALPDTTQIIVYAEGTWTVEPLEKTDWMTLQQSSGEGKGSIYAEVTSNEGNLPRAVKILVRAGGKSDTISLQQRGLTPQIAIADTTLQSIANGGSIKSVITTNVPLEKMTVSYRFDDPEQQNWISNASIQNGYLFMKADTSRAAAMRSGLLTLSYLDALGTTTRDSVRIHQHPGIDFTGAVMKDFTYIKQALAAGTIDENIYVEGIVISDKGHPNIAKNLNATSNKHTVDKSENAVAVYVQSMDGTMGLYIKTQTPGDNIFSFNDHVKIWLKGATLARLTNPDRVTVSGIVAPQVMQKESNTATLQPREKYIGDLTDNDLYTYVKLRDVEISVPWGAFTNINEGYTARMDCFPTHIRDIRGNGMYLLTNLDVPYRRDGNALPQGSGTIAGILVSETMDRYGGNIGKYAIRHLRREDIALQQSRENGFSNVLVEWGRFRNEFAATPTATQNPLTPETGSGRFYQSPKAGLNFTSSGISAATDFNALLQEPTTNKGAVGNGGWATKNWWNATENRGEYWMIEVSTAGISTPVSLQLDGNSDIGGPRNFTVEWASTNDAASTWNTVGTFTFQDVVNWSNTLLTQVAGTKVVNFQFPQAASGLETLYIRIRVTNKTAGTSTAVSGGSVGANSVSRIVHASIKYNK</sequence>
<dbReference type="Gene3D" id="2.60.40.10">
    <property type="entry name" value="Immunoglobulins"/>
    <property type="match status" value="1"/>
</dbReference>
<dbReference type="Proteomes" id="UP001449657">
    <property type="component" value="Chromosome"/>
</dbReference>
<protein>
    <submittedName>
        <fullName evidence="3">DUF5689 domain-containing protein</fullName>
    </submittedName>
</protein>
<feature type="domain" description="BACON" evidence="1">
    <location>
        <begin position="63"/>
        <end position="115"/>
    </location>
</feature>
<dbReference type="Pfam" id="PF13004">
    <property type="entry name" value="BACON"/>
    <property type="match status" value="1"/>
</dbReference>